<accession>A0AAD7D7E9</accession>
<evidence type="ECO:0008006" key="4">
    <source>
        <dbReference type="Google" id="ProtNLM"/>
    </source>
</evidence>
<proteinExistence type="predicted"/>
<evidence type="ECO:0000313" key="2">
    <source>
        <dbReference type="EMBL" id="KAJ7683130.1"/>
    </source>
</evidence>
<dbReference type="Gene3D" id="3.80.10.10">
    <property type="entry name" value="Ribonuclease Inhibitor"/>
    <property type="match status" value="1"/>
</dbReference>
<evidence type="ECO:0000313" key="3">
    <source>
        <dbReference type="Proteomes" id="UP001221757"/>
    </source>
</evidence>
<protein>
    <recommendedName>
        <fullName evidence="4">F-box domain-containing protein</fullName>
    </recommendedName>
</protein>
<dbReference type="AlphaFoldDB" id="A0AAD7D7E9"/>
<dbReference type="SUPFAM" id="SSF52047">
    <property type="entry name" value="RNI-like"/>
    <property type="match status" value="1"/>
</dbReference>
<name>A0AAD7D7E9_MYCRO</name>
<feature type="region of interest" description="Disordered" evidence="1">
    <location>
        <begin position="502"/>
        <end position="523"/>
    </location>
</feature>
<organism evidence="2 3">
    <name type="scientific">Mycena rosella</name>
    <name type="common">Pink bonnet</name>
    <name type="synonym">Agaricus rosellus</name>
    <dbReference type="NCBI Taxonomy" id="1033263"/>
    <lineage>
        <taxon>Eukaryota</taxon>
        <taxon>Fungi</taxon>
        <taxon>Dikarya</taxon>
        <taxon>Basidiomycota</taxon>
        <taxon>Agaricomycotina</taxon>
        <taxon>Agaricomycetes</taxon>
        <taxon>Agaricomycetidae</taxon>
        <taxon>Agaricales</taxon>
        <taxon>Marasmiineae</taxon>
        <taxon>Mycenaceae</taxon>
        <taxon>Mycena</taxon>
    </lineage>
</organism>
<dbReference type="Proteomes" id="UP001221757">
    <property type="component" value="Unassembled WGS sequence"/>
</dbReference>
<sequence length="523" mass="58055">MAATTTELARLLSLPLDPAVLLGERATLLRAIAALDTRRNQLAPISKLCPELLSEIFLVIAAYSRVSADHPGYLSAAEVRTCTMGVCHQWRYVALGCTRLWSYIDFSWDSREKVKNCLLHSKSTPLVVQASLHRPLGLANVLLALEDMCRIQCLDLGFSPSHFDSFEHFLLPPAPALEVLRLNCDSSSVRLPPEIFACETPRLRELELRGCAIPEDSHLLRNLTYLSVDGTPLDCAFPAFRWLEILDSLPLLQVLSLSQSFSLALEGCMEDCSDMLGHISFPPTPCLEIKQDSDKLPATQRLRSLGISWRADGHKFRASTDETGDVSPESSGSEFCLAFAREPLAFPLLLAVLDALPTSDITVLDLATPLCHCPPPSHWVFRVAEDWTGPLHRFIAVHTLRRIQYDWAGAVLDLLVPAFALPRVDASAVPVLLPALHTLEFVNTAFDIPAIVPNLMDLLRWRTENGKPIRTISAYFCKNVLSKVRMLEDAGVEVKWDGNARFEGEEDDSDPPVVPRTRRMGAH</sequence>
<comment type="caution">
    <text evidence="2">The sequence shown here is derived from an EMBL/GenBank/DDBJ whole genome shotgun (WGS) entry which is preliminary data.</text>
</comment>
<keyword evidence="3" id="KW-1185">Reference proteome</keyword>
<dbReference type="EMBL" id="JARKIE010000111">
    <property type="protein sequence ID" value="KAJ7683130.1"/>
    <property type="molecule type" value="Genomic_DNA"/>
</dbReference>
<dbReference type="InterPro" id="IPR032675">
    <property type="entry name" value="LRR_dom_sf"/>
</dbReference>
<evidence type="ECO:0000256" key="1">
    <source>
        <dbReference type="SAM" id="MobiDB-lite"/>
    </source>
</evidence>
<gene>
    <name evidence="2" type="ORF">B0H17DRAFT_1074631</name>
</gene>
<reference evidence="2" key="1">
    <citation type="submission" date="2023-03" db="EMBL/GenBank/DDBJ databases">
        <title>Massive genome expansion in bonnet fungi (Mycena s.s.) driven by repeated elements and novel gene families across ecological guilds.</title>
        <authorList>
            <consortium name="Lawrence Berkeley National Laboratory"/>
            <person name="Harder C.B."/>
            <person name="Miyauchi S."/>
            <person name="Viragh M."/>
            <person name="Kuo A."/>
            <person name="Thoen E."/>
            <person name="Andreopoulos B."/>
            <person name="Lu D."/>
            <person name="Skrede I."/>
            <person name="Drula E."/>
            <person name="Henrissat B."/>
            <person name="Morin E."/>
            <person name="Kohler A."/>
            <person name="Barry K."/>
            <person name="LaButti K."/>
            <person name="Morin E."/>
            <person name="Salamov A."/>
            <person name="Lipzen A."/>
            <person name="Mereny Z."/>
            <person name="Hegedus B."/>
            <person name="Baldrian P."/>
            <person name="Stursova M."/>
            <person name="Weitz H."/>
            <person name="Taylor A."/>
            <person name="Grigoriev I.V."/>
            <person name="Nagy L.G."/>
            <person name="Martin F."/>
            <person name="Kauserud H."/>
        </authorList>
    </citation>
    <scope>NUCLEOTIDE SEQUENCE</scope>
    <source>
        <strain evidence="2">CBHHK067</strain>
    </source>
</reference>